<comment type="caution">
    <text evidence="1">The sequence shown here is derived from an EMBL/GenBank/DDBJ whole genome shotgun (WGS) entry which is preliminary data.</text>
</comment>
<keyword evidence="2" id="KW-1185">Reference proteome</keyword>
<name>A0ACC2JCX6_9PEZI</name>
<dbReference type="EMBL" id="JAPUUL010002451">
    <property type="protein sequence ID" value="KAJ8125291.1"/>
    <property type="molecule type" value="Genomic_DNA"/>
</dbReference>
<evidence type="ECO:0000313" key="2">
    <source>
        <dbReference type="Proteomes" id="UP001153332"/>
    </source>
</evidence>
<reference evidence="1" key="1">
    <citation type="submission" date="2022-12" db="EMBL/GenBank/DDBJ databases">
        <title>Genome Sequence of Lasiodiplodia mahajangana.</title>
        <authorList>
            <person name="Buettner E."/>
        </authorList>
    </citation>
    <scope>NUCLEOTIDE SEQUENCE</scope>
    <source>
        <strain evidence="1">VT137</strain>
    </source>
</reference>
<organism evidence="1 2">
    <name type="scientific">Lasiodiplodia mahajangana</name>
    <dbReference type="NCBI Taxonomy" id="1108764"/>
    <lineage>
        <taxon>Eukaryota</taxon>
        <taxon>Fungi</taxon>
        <taxon>Dikarya</taxon>
        <taxon>Ascomycota</taxon>
        <taxon>Pezizomycotina</taxon>
        <taxon>Dothideomycetes</taxon>
        <taxon>Dothideomycetes incertae sedis</taxon>
        <taxon>Botryosphaeriales</taxon>
        <taxon>Botryosphaeriaceae</taxon>
        <taxon>Lasiodiplodia</taxon>
    </lineage>
</organism>
<proteinExistence type="predicted"/>
<gene>
    <name evidence="1" type="ORF">O1611_g8348</name>
</gene>
<sequence>MRLQEQQRLESSQAQTYQGDFSSSSSSSSSCSYSSASSAEPEPDVPCQYDAAGHMYRPMANPPLPTQYGLPPVSPAQPEAVQTSLRAEFCSTGDFSHNNKAMDWRDLRTWLIFFEAMLNIVIWMIIAFVALQFGRTMKAHVYA</sequence>
<accession>A0ACC2JCX6</accession>
<protein>
    <submittedName>
        <fullName evidence="1">Uncharacterized protein</fullName>
    </submittedName>
</protein>
<dbReference type="Proteomes" id="UP001153332">
    <property type="component" value="Unassembled WGS sequence"/>
</dbReference>
<evidence type="ECO:0000313" key="1">
    <source>
        <dbReference type="EMBL" id="KAJ8125291.1"/>
    </source>
</evidence>